<gene>
    <name evidence="4" type="ORF">F4694_000788</name>
</gene>
<evidence type="ECO:0000256" key="1">
    <source>
        <dbReference type="PROSITE-ProRule" id="PRU00169"/>
    </source>
</evidence>
<dbReference type="InterPro" id="IPR050469">
    <property type="entry name" value="Diguanylate_Cyclase"/>
</dbReference>
<dbReference type="PANTHER" id="PTHR45138">
    <property type="entry name" value="REGULATORY COMPONENTS OF SENSORY TRANSDUCTION SYSTEM"/>
    <property type="match status" value="1"/>
</dbReference>
<dbReference type="NCBIfam" id="TIGR00254">
    <property type="entry name" value="GGDEF"/>
    <property type="match status" value="1"/>
</dbReference>
<dbReference type="Pfam" id="PF00072">
    <property type="entry name" value="Response_reg"/>
    <property type="match status" value="1"/>
</dbReference>
<dbReference type="InterPro" id="IPR001789">
    <property type="entry name" value="Sig_transdc_resp-reg_receiver"/>
</dbReference>
<comment type="caution">
    <text evidence="4">The sequence shown here is derived from an EMBL/GenBank/DDBJ whole genome shotgun (WGS) entry which is preliminary data.</text>
</comment>
<dbReference type="PANTHER" id="PTHR45138:SF9">
    <property type="entry name" value="DIGUANYLATE CYCLASE DGCM-RELATED"/>
    <property type="match status" value="1"/>
</dbReference>
<evidence type="ECO:0000313" key="4">
    <source>
        <dbReference type="EMBL" id="NYE04044.1"/>
    </source>
</evidence>
<organism evidence="4 5">
    <name type="scientific">Neobacillus niacini</name>
    <dbReference type="NCBI Taxonomy" id="86668"/>
    <lineage>
        <taxon>Bacteria</taxon>
        <taxon>Bacillati</taxon>
        <taxon>Bacillota</taxon>
        <taxon>Bacilli</taxon>
        <taxon>Bacillales</taxon>
        <taxon>Bacillaceae</taxon>
        <taxon>Neobacillus</taxon>
    </lineage>
</organism>
<dbReference type="GO" id="GO:0000160">
    <property type="term" value="P:phosphorelay signal transduction system"/>
    <property type="evidence" value="ECO:0007669"/>
    <property type="project" value="InterPro"/>
</dbReference>
<proteinExistence type="predicted"/>
<dbReference type="GO" id="GO:0005886">
    <property type="term" value="C:plasma membrane"/>
    <property type="evidence" value="ECO:0007669"/>
    <property type="project" value="TreeGrafter"/>
</dbReference>
<dbReference type="AlphaFoldDB" id="A0A852T9I0"/>
<dbReference type="InterPro" id="IPR000160">
    <property type="entry name" value="GGDEF_dom"/>
</dbReference>
<dbReference type="CDD" id="cd01949">
    <property type="entry name" value="GGDEF"/>
    <property type="match status" value="1"/>
</dbReference>
<dbReference type="GO" id="GO:0043709">
    <property type="term" value="P:cell adhesion involved in single-species biofilm formation"/>
    <property type="evidence" value="ECO:0007669"/>
    <property type="project" value="TreeGrafter"/>
</dbReference>
<evidence type="ECO:0000259" key="2">
    <source>
        <dbReference type="PROSITE" id="PS50110"/>
    </source>
</evidence>
<accession>A0A852T9I0</accession>
<reference evidence="5" key="2">
    <citation type="submission" date="2020-08" db="EMBL/GenBank/DDBJ databases">
        <title>The Agave Microbiome: Exploring the role of microbial communities in plant adaptations to desert environments.</title>
        <authorList>
            <person name="Partida-Martinez L.P."/>
        </authorList>
    </citation>
    <scope>NUCLEOTIDE SEQUENCE [LARGE SCALE GENOMIC DNA]</scope>
    <source>
        <strain evidence="5">AT2.8</strain>
    </source>
</reference>
<reference evidence="5" key="1">
    <citation type="submission" date="2020-07" db="EMBL/GenBank/DDBJ databases">
        <authorList>
            <person name="Partida-Martinez L."/>
            <person name="Huntemann M."/>
            <person name="Clum A."/>
            <person name="Wang J."/>
            <person name="Palaniappan K."/>
            <person name="Ritter S."/>
            <person name="Chen I.-M."/>
            <person name="Stamatis D."/>
            <person name="Reddy T."/>
            <person name="O'Malley R."/>
            <person name="Daum C."/>
            <person name="Shapiro N."/>
            <person name="Ivanova N."/>
            <person name="Kyrpides N."/>
            <person name="Woyke T."/>
        </authorList>
    </citation>
    <scope>NUCLEOTIDE SEQUENCE [LARGE SCALE GENOMIC DNA]</scope>
    <source>
        <strain evidence="5">AT2.8</strain>
    </source>
</reference>
<evidence type="ECO:0000259" key="3">
    <source>
        <dbReference type="PROSITE" id="PS50887"/>
    </source>
</evidence>
<dbReference type="Pfam" id="PF00990">
    <property type="entry name" value="GGDEF"/>
    <property type="match status" value="1"/>
</dbReference>
<dbReference type="SMART" id="SM00448">
    <property type="entry name" value="REC"/>
    <property type="match status" value="1"/>
</dbReference>
<feature type="domain" description="Response regulatory" evidence="2">
    <location>
        <begin position="17"/>
        <end position="129"/>
    </location>
</feature>
<sequence length="431" mass="49602">MAITVPQNHSYQFKDVKVLYVEDEVYSREKLLRILNRRFSDVHVAIDGEEGLQLYQQYLPDLLIVDIKVMSSLDMIKNIRKHSEKVQIMVTTAHDDNDVFIQCIEYAVNHFILKPIDLDRFLLAIQKSVQQVQQEKELLKHNQLTKALIETQDHLLFIEDHGHIVEFNEAFASFTGIGNTKDLQTTNLVAELFVEDPNYFYPKNKGKWIEEFFQTEKKYAKVMWKGKKGKQGIYLMKGSRIPGNKQILFVCTEISLLEEEYKKNEILSIMDPLTRSLNRNKFEELLSSEISRSERYNHPFSIILMDIDYFTNVNDYLGNTKGDEVLITISTIVQQRIRESDVLARWSGDSFILLTPETNRPGAMVLAESIRSLIHSFAFPKIGTVTCSFGVAEFSAGKSKIELISEVEQGLSKSKINGRNCVTFYNSSIGE</sequence>
<dbReference type="Gene3D" id="3.30.70.270">
    <property type="match status" value="1"/>
</dbReference>
<dbReference type="InterPro" id="IPR011006">
    <property type="entry name" value="CheY-like_superfamily"/>
</dbReference>
<keyword evidence="1" id="KW-0597">Phosphoprotein</keyword>
<dbReference type="InterPro" id="IPR043128">
    <property type="entry name" value="Rev_trsase/Diguanyl_cyclase"/>
</dbReference>
<dbReference type="EMBL" id="JACCBX010000002">
    <property type="protein sequence ID" value="NYE04044.1"/>
    <property type="molecule type" value="Genomic_DNA"/>
</dbReference>
<feature type="modified residue" description="4-aspartylphosphate" evidence="1">
    <location>
        <position position="66"/>
    </location>
</feature>
<protein>
    <submittedName>
        <fullName evidence="4">Diguanylate cyclase (GGDEF)-like protein</fullName>
    </submittedName>
</protein>
<name>A0A852T9I0_9BACI</name>
<dbReference type="InterPro" id="IPR029787">
    <property type="entry name" value="Nucleotide_cyclase"/>
</dbReference>
<dbReference type="SMART" id="SM00267">
    <property type="entry name" value="GGDEF"/>
    <property type="match status" value="1"/>
</dbReference>
<dbReference type="SUPFAM" id="SSF55073">
    <property type="entry name" value="Nucleotide cyclase"/>
    <property type="match status" value="1"/>
</dbReference>
<dbReference type="GO" id="GO:0052621">
    <property type="term" value="F:diguanylate cyclase activity"/>
    <property type="evidence" value="ECO:0007669"/>
    <property type="project" value="TreeGrafter"/>
</dbReference>
<evidence type="ECO:0000313" key="5">
    <source>
        <dbReference type="Proteomes" id="UP000548423"/>
    </source>
</evidence>
<dbReference type="GO" id="GO:1902201">
    <property type="term" value="P:negative regulation of bacterial-type flagellum-dependent cell motility"/>
    <property type="evidence" value="ECO:0007669"/>
    <property type="project" value="TreeGrafter"/>
</dbReference>
<dbReference type="SUPFAM" id="SSF52172">
    <property type="entry name" value="CheY-like"/>
    <property type="match status" value="1"/>
</dbReference>
<dbReference type="Proteomes" id="UP000548423">
    <property type="component" value="Unassembled WGS sequence"/>
</dbReference>
<dbReference type="Gene3D" id="3.40.50.2300">
    <property type="match status" value="1"/>
</dbReference>
<feature type="domain" description="GGDEF" evidence="3">
    <location>
        <begin position="298"/>
        <end position="427"/>
    </location>
</feature>
<dbReference type="PROSITE" id="PS50110">
    <property type="entry name" value="RESPONSE_REGULATORY"/>
    <property type="match status" value="1"/>
</dbReference>
<dbReference type="PROSITE" id="PS50887">
    <property type="entry name" value="GGDEF"/>
    <property type="match status" value="1"/>
</dbReference>